<reference evidence="3 4" key="1">
    <citation type="submission" date="2023-08" db="EMBL/GenBank/DDBJ databases">
        <title>Pleionea litopenaei sp. nov., isolated from stomach of juvenile Litopenaeus vannamei.</title>
        <authorList>
            <person name="Rho A.M."/>
            <person name="Hwang C.Y."/>
        </authorList>
    </citation>
    <scope>NUCLEOTIDE SEQUENCE [LARGE SCALE GENOMIC DNA]</scope>
    <source>
        <strain evidence="3 4">HL-JVS1</strain>
    </source>
</reference>
<dbReference type="RefSeq" id="WP_309201849.1">
    <property type="nucleotide sequence ID" value="NZ_CP133548.1"/>
</dbReference>
<evidence type="ECO:0000256" key="1">
    <source>
        <dbReference type="ARBA" id="ARBA00022747"/>
    </source>
</evidence>
<sequence length="218" mass="24113">MHHLKDADISLAKSIQHTSLSDLVEIMPGYPFRGAVQANDQGEHWALLPGVFQALGVAMSPETSLLTRVKLTGRREPDLLKEGDIIFLAKGTRNTAGFVHQSPDNIVCSPHFFHLRIKAEQQSKVLPQFIAWQLNSSNSQKFFKTIAQGSASGSIAITKQELGGLPILLPSFEQQVTFCKLYSAQLQQQAIYQKLIHNSQQLIAAVGNQLINDTNLNR</sequence>
<gene>
    <name evidence="3" type="ORF">Q9312_15900</name>
</gene>
<dbReference type="EMBL" id="CP133548">
    <property type="protein sequence ID" value="WMS86704.1"/>
    <property type="molecule type" value="Genomic_DNA"/>
</dbReference>
<evidence type="ECO:0008006" key="5">
    <source>
        <dbReference type="Google" id="ProtNLM"/>
    </source>
</evidence>
<dbReference type="InterPro" id="IPR044946">
    <property type="entry name" value="Restrct_endonuc_typeI_TRD_sf"/>
</dbReference>
<dbReference type="GO" id="GO:0009307">
    <property type="term" value="P:DNA restriction-modification system"/>
    <property type="evidence" value="ECO:0007669"/>
    <property type="project" value="UniProtKB-KW"/>
</dbReference>
<proteinExistence type="predicted"/>
<dbReference type="KEGG" id="plei:Q9312_15900"/>
<dbReference type="Proteomes" id="UP001239782">
    <property type="component" value="Chromosome"/>
</dbReference>
<dbReference type="SUPFAM" id="SSF116734">
    <property type="entry name" value="DNA methylase specificity domain"/>
    <property type="match status" value="1"/>
</dbReference>
<name>A0AA51RSL0_9GAMM</name>
<dbReference type="AlphaFoldDB" id="A0AA51RSL0"/>
<evidence type="ECO:0000313" key="3">
    <source>
        <dbReference type="EMBL" id="WMS86704.1"/>
    </source>
</evidence>
<protein>
    <recommendedName>
        <fullName evidence="5">Type I restriction modification DNA specificity protein</fullName>
    </recommendedName>
</protein>
<dbReference type="REBASE" id="757666">
    <property type="entry name" value="S2.PspS1ORF15905P"/>
</dbReference>
<keyword evidence="2" id="KW-0238">DNA-binding</keyword>
<keyword evidence="4" id="KW-1185">Reference proteome</keyword>
<accession>A0AA51RSL0</accession>
<keyword evidence="1" id="KW-0680">Restriction system</keyword>
<organism evidence="3 4">
    <name type="scientific">Pleionea litopenaei</name>
    <dbReference type="NCBI Taxonomy" id="3070815"/>
    <lineage>
        <taxon>Bacteria</taxon>
        <taxon>Pseudomonadati</taxon>
        <taxon>Pseudomonadota</taxon>
        <taxon>Gammaproteobacteria</taxon>
        <taxon>Oceanospirillales</taxon>
        <taxon>Pleioneaceae</taxon>
        <taxon>Pleionea</taxon>
    </lineage>
</organism>
<dbReference type="Gene3D" id="3.90.220.20">
    <property type="entry name" value="DNA methylase specificity domains"/>
    <property type="match status" value="1"/>
</dbReference>
<evidence type="ECO:0000256" key="2">
    <source>
        <dbReference type="ARBA" id="ARBA00023125"/>
    </source>
</evidence>
<dbReference type="GO" id="GO:0003677">
    <property type="term" value="F:DNA binding"/>
    <property type="evidence" value="ECO:0007669"/>
    <property type="project" value="UniProtKB-KW"/>
</dbReference>
<evidence type="ECO:0000313" key="4">
    <source>
        <dbReference type="Proteomes" id="UP001239782"/>
    </source>
</evidence>